<comment type="similarity">
    <text evidence="2">Belongs to the ABC transporter superfamily.</text>
</comment>
<reference evidence="11 12" key="1">
    <citation type="submission" date="2021-06" db="EMBL/GenBank/DDBJ databases">
        <title>Ecological speciation of a Streptomyces species isolated from different habitats and geographic origins.</title>
        <authorList>
            <person name="Wang J."/>
        </authorList>
    </citation>
    <scope>NUCLEOTIDE SEQUENCE [LARGE SCALE GENOMIC DNA]</scope>
    <source>
        <strain evidence="11 12">FXJ8.012</strain>
    </source>
</reference>
<keyword evidence="7" id="KW-0029">Amino-acid transport</keyword>
<evidence type="ECO:0000256" key="1">
    <source>
        <dbReference type="ARBA" id="ARBA00004202"/>
    </source>
</evidence>
<dbReference type="PROSITE" id="PS00211">
    <property type="entry name" value="ABC_TRANSPORTER_1"/>
    <property type="match status" value="1"/>
</dbReference>
<dbReference type="PANTHER" id="PTHR43166:SF9">
    <property type="entry name" value="GLUTAMATE_ASPARTATE IMPORT ATP-BINDING PROTEIN GLTL"/>
    <property type="match status" value="1"/>
</dbReference>
<evidence type="ECO:0000256" key="8">
    <source>
        <dbReference type="ARBA" id="ARBA00023136"/>
    </source>
</evidence>
<keyword evidence="8" id="KW-0472">Membrane</keyword>
<evidence type="ECO:0000256" key="4">
    <source>
        <dbReference type="ARBA" id="ARBA00022475"/>
    </source>
</evidence>
<evidence type="ECO:0000256" key="6">
    <source>
        <dbReference type="ARBA" id="ARBA00022840"/>
    </source>
</evidence>
<evidence type="ECO:0000259" key="10">
    <source>
        <dbReference type="PROSITE" id="PS50893"/>
    </source>
</evidence>
<evidence type="ECO:0000256" key="9">
    <source>
        <dbReference type="SAM" id="MobiDB-lite"/>
    </source>
</evidence>
<dbReference type="RefSeq" id="WP_079154839.1">
    <property type="nucleotide sequence ID" value="NZ_JAHSST010000024.1"/>
</dbReference>
<dbReference type="SUPFAM" id="SSF52540">
    <property type="entry name" value="P-loop containing nucleoside triphosphate hydrolases"/>
    <property type="match status" value="1"/>
</dbReference>
<dbReference type="InterPro" id="IPR003439">
    <property type="entry name" value="ABC_transporter-like_ATP-bd"/>
</dbReference>
<organism evidence="11 12">
    <name type="scientific">Streptomyces olivaceus</name>
    <dbReference type="NCBI Taxonomy" id="47716"/>
    <lineage>
        <taxon>Bacteria</taxon>
        <taxon>Bacillati</taxon>
        <taxon>Actinomycetota</taxon>
        <taxon>Actinomycetes</taxon>
        <taxon>Kitasatosporales</taxon>
        <taxon>Streptomycetaceae</taxon>
        <taxon>Streptomyces</taxon>
    </lineage>
</organism>
<keyword evidence="3" id="KW-0813">Transport</keyword>
<gene>
    <name evidence="11" type="ORF">KVH32_32135</name>
</gene>
<feature type="compositionally biased region" description="Basic residues" evidence="9">
    <location>
        <begin position="252"/>
        <end position="262"/>
    </location>
</feature>
<dbReference type="Pfam" id="PF00005">
    <property type="entry name" value="ABC_tran"/>
    <property type="match status" value="1"/>
</dbReference>
<feature type="region of interest" description="Disordered" evidence="9">
    <location>
        <begin position="252"/>
        <end position="281"/>
    </location>
</feature>
<dbReference type="GO" id="GO:0005524">
    <property type="term" value="F:ATP binding"/>
    <property type="evidence" value="ECO:0007669"/>
    <property type="project" value="UniProtKB-KW"/>
</dbReference>
<dbReference type="PROSITE" id="PS50893">
    <property type="entry name" value="ABC_TRANSPORTER_2"/>
    <property type="match status" value="1"/>
</dbReference>
<proteinExistence type="inferred from homology"/>
<keyword evidence="5" id="KW-0547">Nucleotide-binding</keyword>
<accession>A0ABS7WDP6</accession>
<evidence type="ECO:0000256" key="7">
    <source>
        <dbReference type="ARBA" id="ARBA00022970"/>
    </source>
</evidence>
<protein>
    <submittedName>
        <fullName evidence="11">Amino acid ABC transporter ATP-binding protein</fullName>
    </submittedName>
</protein>
<dbReference type="InterPro" id="IPR027417">
    <property type="entry name" value="P-loop_NTPase"/>
</dbReference>
<comment type="subcellular location">
    <subcellularLocation>
        <location evidence="1">Cell membrane</location>
        <topology evidence="1">Peripheral membrane protein</topology>
    </subcellularLocation>
</comment>
<dbReference type="PIRSF" id="PIRSF039085">
    <property type="entry name" value="ABC_ATPase_HisP"/>
    <property type="match status" value="1"/>
</dbReference>
<dbReference type="InterPro" id="IPR030679">
    <property type="entry name" value="ABC_ATPase_HisP-typ"/>
</dbReference>
<keyword evidence="6 11" id="KW-0067">ATP-binding</keyword>
<dbReference type="InterPro" id="IPR003593">
    <property type="entry name" value="AAA+_ATPase"/>
</dbReference>
<dbReference type="Proteomes" id="UP000758701">
    <property type="component" value="Unassembled WGS sequence"/>
</dbReference>
<dbReference type="InterPro" id="IPR017871">
    <property type="entry name" value="ABC_transporter-like_CS"/>
</dbReference>
<keyword evidence="4" id="KW-1003">Cell membrane</keyword>
<dbReference type="PANTHER" id="PTHR43166">
    <property type="entry name" value="AMINO ACID IMPORT ATP-BINDING PROTEIN"/>
    <property type="match status" value="1"/>
</dbReference>
<dbReference type="InterPro" id="IPR050086">
    <property type="entry name" value="MetN_ABC_transporter-like"/>
</dbReference>
<name>A0ABS7WDP6_STROV</name>
<comment type="caution">
    <text evidence="11">The sequence shown here is derived from an EMBL/GenBank/DDBJ whole genome shotgun (WGS) entry which is preliminary data.</text>
</comment>
<dbReference type="Gene3D" id="3.40.50.300">
    <property type="entry name" value="P-loop containing nucleotide triphosphate hydrolases"/>
    <property type="match status" value="1"/>
</dbReference>
<evidence type="ECO:0000313" key="11">
    <source>
        <dbReference type="EMBL" id="MBZ6155779.1"/>
    </source>
</evidence>
<keyword evidence="12" id="KW-1185">Reference proteome</keyword>
<feature type="compositionally biased region" description="Basic and acidic residues" evidence="9">
    <location>
        <begin position="263"/>
        <end position="272"/>
    </location>
</feature>
<sequence length="281" mass="31154">MTTEPALRVRGIRKNFGDHAALDGVDLDVADGEVVTVIGPSGSGKSTLIRCVHQLETIDSGAIHLDDELLGHERHRGALRPLSARRVAAQRGRMSMVFQQFHLIPHFTVERNITEAPVRVHGRSREEAETEARALLERVGLADRAGHYPRQLSGGQQQRVAIARAVAARPRVMLFDEPTSALDPELVEEVLGVMRQLAADGMTMVVVTHEIAFAREVADRCVFMEAGRIVESGTPDEMLTNPRTARLRSFLSRHHDSRRRDSHHPDPRHGDSHATPQETVT</sequence>
<feature type="domain" description="ABC transporter" evidence="10">
    <location>
        <begin position="7"/>
        <end position="251"/>
    </location>
</feature>
<dbReference type="EMBL" id="JAHSTP010000019">
    <property type="protein sequence ID" value="MBZ6155779.1"/>
    <property type="molecule type" value="Genomic_DNA"/>
</dbReference>
<dbReference type="SMART" id="SM00382">
    <property type="entry name" value="AAA"/>
    <property type="match status" value="1"/>
</dbReference>
<evidence type="ECO:0000256" key="5">
    <source>
        <dbReference type="ARBA" id="ARBA00022741"/>
    </source>
</evidence>
<evidence type="ECO:0000256" key="3">
    <source>
        <dbReference type="ARBA" id="ARBA00022448"/>
    </source>
</evidence>
<evidence type="ECO:0000256" key="2">
    <source>
        <dbReference type="ARBA" id="ARBA00005417"/>
    </source>
</evidence>
<evidence type="ECO:0000313" key="12">
    <source>
        <dbReference type="Proteomes" id="UP000758701"/>
    </source>
</evidence>